<gene>
    <name evidence="3" type="ORF">PG999_012934</name>
</gene>
<feature type="transmembrane region" description="Helical" evidence="1">
    <location>
        <begin position="99"/>
        <end position="118"/>
    </location>
</feature>
<keyword evidence="1" id="KW-0472">Membrane</keyword>
<organism evidence="3 4">
    <name type="scientific">Apiospora kogelbergensis</name>
    <dbReference type="NCBI Taxonomy" id="1337665"/>
    <lineage>
        <taxon>Eukaryota</taxon>
        <taxon>Fungi</taxon>
        <taxon>Dikarya</taxon>
        <taxon>Ascomycota</taxon>
        <taxon>Pezizomycotina</taxon>
        <taxon>Sordariomycetes</taxon>
        <taxon>Xylariomycetidae</taxon>
        <taxon>Amphisphaeriales</taxon>
        <taxon>Apiosporaceae</taxon>
        <taxon>Apiospora</taxon>
    </lineage>
</organism>
<keyword evidence="1" id="KW-1133">Transmembrane helix</keyword>
<evidence type="ECO:0000256" key="1">
    <source>
        <dbReference type="SAM" id="Phobius"/>
    </source>
</evidence>
<name>A0AAW0Q9X2_9PEZI</name>
<dbReference type="Proteomes" id="UP001392437">
    <property type="component" value="Unassembled WGS sequence"/>
</dbReference>
<evidence type="ECO:0000259" key="2">
    <source>
        <dbReference type="Pfam" id="PF20684"/>
    </source>
</evidence>
<dbReference type="AlphaFoldDB" id="A0AAW0Q9X2"/>
<keyword evidence="1" id="KW-0812">Transmembrane</keyword>
<feature type="transmembrane region" description="Helical" evidence="1">
    <location>
        <begin position="53"/>
        <end position="79"/>
    </location>
</feature>
<keyword evidence="4" id="KW-1185">Reference proteome</keyword>
<dbReference type="EMBL" id="JAQQWP010000010">
    <property type="protein sequence ID" value="KAK8096990.1"/>
    <property type="molecule type" value="Genomic_DNA"/>
</dbReference>
<accession>A0AAW0Q9X2</accession>
<dbReference type="InterPro" id="IPR049326">
    <property type="entry name" value="Rhodopsin_dom_fungi"/>
</dbReference>
<protein>
    <recommendedName>
        <fullName evidence="2">Rhodopsin domain-containing protein</fullName>
    </recommendedName>
</protein>
<comment type="caution">
    <text evidence="3">The sequence shown here is derived from an EMBL/GenBank/DDBJ whole genome shotgun (WGS) entry which is preliminary data.</text>
</comment>
<reference evidence="3 4" key="1">
    <citation type="submission" date="2023-01" db="EMBL/GenBank/DDBJ databases">
        <title>Analysis of 21 Apiospora genomes using comparative genomics revels a genus with tremendous synthesis potential of carbohydrate active enzymes and secondary metabolites.</title>
        <authorList>
            <person name="Sorensen T."/>
        </authorList>
    </citation>
    <scope>NUCLEOTIDE SEQUENCE [LARGE SCALE GENOMIC DNA]</scope>
    <source>
        <strain evidence="3 4">CBS 117206</strain>
    </source>
</reference>
<evidence type="ECO:0000313" key="4">
    <source>
        <dbReference type="Proteomes" id="UP001392437"/>
    </source>
</evidence>
<feature type="transmembrane region" description="Helical" evidence="1">
    <location>
        <begin position="20"/>
        <end position="41"/>
    </location>
</feature>
<evidence type="ECO:0000313" key="3">
    <source>
        <dbReference type="EMBL" id="KAK8096990.1"/>
    </source>
</evidence>
<feature type="domain" description="Rhodopsin" evidence="2">
    <location>
        <begin position="37"/>
        <end position="104"/>
    </location>
</feature>
<dbReference type="Pfam" id="PF20684">
    <property type="entry name" value="Fung_rhodopsin"/>
    <property type="match status" value="1"/>
</dbReference>
<proteinExistence type="predicted"/>
<sequence length="121" mass="13078">MSSGKPVDPTRAAESNLCWILGVTAAFHGLALILVGLRVYIRLAIVRSFGKDDAMIVMSALCALLGGMVTYIVAALHGLGCHADTIPKEYYKEYLKMTFIQAIVSTIGAHVIGDLHVVREF</sequence>